<dbReference type="PANTHER" id="PTHR43384:SF14">
    <property type="entry name" value="ESX-1 SECRETION-ASSOCIATED PROTEIN ESPI"/>
    <property type="match status" value="1"/>
</dbReference>
<dbReference type="RefSeq" id="WP_189549874.1">
    <property type="nucleotide sequence ID" value="NZ_BMTP01000003.1"/>
</dbReference>
<organism evidence="2 3">
    <name type="scientific">Streptomyces lavendofoliae</name>
    <dbReference type="NCBI Taxonomy" id="67314"/>
    <lineage>
        <taxon>Bacteria</taxon>
        <taxon>Bacillati</taxon>
        <taxon>Actinomycetota</taxon>
        <taxon>Actinomycetes</taxon>
        <taxon>Kitasatosporales</taxon>
        <taxon>Streptomycetaceae</taxon>
        <taxon>Streptomyces</taxon>
    </lineage>
</organism>
<feature type="compositionally biased region" description="Pro residues" evidence="1">
    <location>
        <begin position="33"/>
        <end position="59"/>
    </location>
</feature>
<dbReference type="EMBL" id="BMTP01000003">
    <property type="protein sequence ID" value="GGU28747.1"/>
    <property type="molecule type" value="Genomic_DNA"/>
</dbReference>
<feature type="compositionally biased region" description="Low complexity" evidence="1">
    <location>
        <begin position="84"/>
        <end position="96"/>
    </location>
</feature>
<dbReference type="GO" id="GO:0005524">
    <property type="term" value="F:ATP binding"/>
    <property type="evidence" value="ECO:0007669"/>
    <property type="project" value="TreeGrafter"/>
</dbReference>
<reference evidence="2" key="2">
    <citation type="submission" date="2020-09" db="EMBL/GenBank/DDBJ databases">
        <authorList>
            <person name="Sun Q."/>
            <person name="Ohkuma M."/>
        </authorList>
    </citation>
    <scope>NUCLEOTIDE SEQUENCE</scope>
    <source>
        <strain evidence="2">JCM 4391</strain>
    </source>
</reference>
<protein>
    <recommendedName>
        <fullName evidence="4">MinD/ParA family protein</fullName>
    </recommendedName>
</protein>
<dbReference type="GO" id="GO:0009898">
    <property type="term" value="C:cytoplasmic side of plasma membrane"/>
    <property type="evidence" value="ECO:0007669"/>
    <property type="project" value="TreeGrafter"/>
</dbReference>
<proteinExistence type="predicted"/>
<sequence>MPNGDNWQGDVLRDLGAGAPRATPQEAPQAPDADPPAPRPDATPVPEAPAAVPPPPAPGAPVFGEPVPGGATGPVPGAPGTPGAGRPAPGAAGSPVPGVPGAGTAVTPVPGTAGTPGAGRPAPGAAGSPVPGVPGAGTAGTPPVPVPLPGAHAPREAGAPAGGAAPHASGQAHPHPGPAQAASAPPAAPGPDRRGPHAPAPQAPASGRQVPPAAPGPVPAARAAGHVPQQQGPQAYAPIAADPHAAADPRAQAASARAAEAARARQAAVSAAPAPSPAPAPAAQGTAPSPYPQGPATPDSRPVVDKDLAAAGRKPRRGEPFAARAVRAVRRTVSSSAAREVAETTRTAETLQQPVTTGRQIAVTSIRGGAGKSTVTALLGLTYAHYRQDPVLLVEADPALGSLPLRLGAETLRWTTGDVAGIVEPQMSLLDVTGYLVQLPDNAWLLPGSQGRIGAMLDTRAYERVMVALRRYFGVTVVDCETLPAEVARVALSAAQARVLTAPATLEGIASTHAVLQWMQGLPRHIIAGTVVVLTELVPHTGLDLGEAARKLAVTGASVQVLPYDRHLAAGGPIRTELLAHPTRQAATRLAADVFQLSQKRH</sequence>
<evidence type="ECO:0008006" key="4">
    <source>
        <dbReference type="Google" id="ProtNLM"/>
    </source>
</evidence>
<dbReference type="AlphaFoldDB" id="A0A918HUA2"/>
<feature type="compositionally biased region" description="Low complexity" evidence="1">
    <location>
        <begin position="102"/>
        <end position="130"/>
    </location>
</feature>
<dbReference type="InterPro" id="IPR027417">
    <property type="entry name" value="P-loop_NTPase"/>
</dbReference>
<comment type="caution">
    <text evidence="2">The sequence shown here is derived from an EMBL/GenBank/DDBJ whole genome shotgun (WGS) entry which is preliminary data.</text>
</comment>
<dbReference type="GO" id="GO:0051782">
    <property type="term" value="P:negative regulation of cell division"/>
    <property type="evidence" value="ECO:0007669"/>
    <property type="project" value="TreeGrafter"/>
</dbReference>
<dbReference type="PANTHER" id="PTHR43384">
    <property type="entry name" value="SEPTUM SITE-DETERMINING PROTEIN MIND HOMOLOG, CHLOROPLASTIC-RELATED"/>
    <property type="match status" value="1"/>
</dbReference>
<feature type="compositionally biased region" description="Low complexity" evidence="1">
    <location>
        <begin position="219"/>
        <end position="273"/>
    </location>
</feature>
<reference evidence="2" key="1">
    <citation type="journal article" date="2014" name="Int. J. Syst. Evol. Microbiol.">
        <title>Complete genome sequence of Corynebacterium casei LMG S-19264T (=DSM 44701T), isolated from a smear-ripened cheese.</title>
        <authorList>
            <consortium name="US DOE Joint Genome Institute (JGI-PGF)"/>
            <person name="Walter F."/>
            <person name="Albersmeier A."/>
            <person name="Kalinowski J."/>
            <person name="Ruckert C."/>
        </authorList>
    </citation>
    <scope>NUCLEOTIDE SEQUENCE</scope>
    <source>
        <strain evidence="2">JCM 4391</strain>
    </source>
</reference>
<dbReference type="InterPro" id="IPR050625">
    <property type="entry name" value="ParA/MinD_ATPase"/>
</dbReference>
<feature type="region of interest" description="Disordered" evidence="1">
    <location>
        <begin position="1"/>
        <end position="303"/>
    </location>
</feature>
<evidence type="ECO:0000313" key="2">
    <source>
        <dbReference type="EMBL" id="GGU28747.1"/>
    </source>
</evidence>
<keyword evidence="3" id="KW-1185">Reference proteome</keyword>
<feature type="compositionally biased region" description="Low complexity" evidence="1">
    <location>
        <begin position="60"/>
        <end position="75"/>
    </location>
</feature>
<accession>A0A918HUA2</accession>
<evidence type="ECO:0000256" key="1">
    <source>
        <dbReference type="SAM" id="MobiDB-lite"/>
    </source>
</evidence>
<dbReference type="SUPFAM" id="SSF52540">
    <property type="entry name" value="P-loop containing nucleoside triphosphate hydrolases"/>
    <property type="match status" value="1"/>
</dbReference>
<evidence type="ECO:0000313" key="3">
    <source>
        <dbReference type="Proteomes" id="UP000636661"/>
    </source>
</evidence>
<dbReference type="Gene3D" id="3.40.50.300">
    <property type="entry name" value="P-loop containing nucleotide triphosphate hydrolases"/>
    <property type="match status" value="1"/>
</dbReference>
<dbReference type="GO" id="GO:0005829">
    <property type="term" value="C:cytosol"/>
    <property type="evidence" value="ECO:0007669"/>
    <property type="project" value="TreeGrafter"/>
</dbReference>
<feature type="compositionally biased region" description="Low complexity" evidence="1">
    <location>
        <begin position="22"/>
        <end position="32"/>
    </location>
</feature>
<name>A0A918HUA2_9ACTN</name>
<gene>
    <name evidence="2" type="ORF">GCM10010274_14420</name>
</gene>
<feature type="compositionally biased region" description="Low complexity" evidence="1">
    <location>
        <begin position="149"/>
        <end position="185"/>
    </location>
</feature>
<dbReference type="Proteomes" id="UP000636661">
    <property type="component" value="Unassembled WGS sequence"/>
</dbReference>
<dbReference type="GO" id="GO:0016887">
    <property type="term" value="F:ATP hydrolysis activity"/>
    <property type="evidence" value="ECO:0007669"/>
    <property type="project" value="TreeGrafter"/>
</dbReference>